<comment type="function">
    <text evidence="8 9">Catalyzes the reversible reaction in which hydroxymethyl group from 5,10-methylenetetrahydrofolate is transferred onto alpha-ketoisovalerate to form ketopantoate.</text>
</comment>
<evidence type="ECO:0000256" key="9">
    <source>
        <dbReference type="HAMAP-Rule" id="MF_00156"/>
    </source>
</evidence>
<keyword evidence="9" id="KW-0963">Cytoplasm</keyword>
<organism evidence="13 14">
    <name type="scientific">Candidatus Vallotiella hemipterorum</name>
    <dbReference type="NCBI Taxonomy" id="1177213"/>
    <lineage>
        <taxon>Bacteria</taxon>
        <taxon>Pseudomonadati</taxon>
        <taxon>Pseudomonadota</taxon>
        <taxon>Betaproteobacteria</taxon>
        <taxon>Burkholderiales</taxon>
        <taxon>Burkholderiaceae</taxon>
        <taxon>Candidatus Vallotiella</taxon>
    </lineage>
</organism>
<evidence type="ECO:0000256" key="5">
    <source>
        <dbReference type="ARBA" id="ARBA00022679"/>
    </source>
</evidence>
<name>A0A916JUW2_9BURK</name>
<gene>
    <name evidence="9 13" type="primary">panB</name>
    <name evidence="13" type="ORF">MYVALT_F_00860</name>
</gene>
<dbReference type="GO" id="GO:0000287">
    <property type="term" value="F:magnesium ion binding"/>
    <property type="evidence" value="ECO:0007669"/>
    <property type="project" value="TreeGrafter"/>
</dbReference>
<reference evidence="13" key="1">
    <citation type="submission" date="2021-06" db="EMBL/GenBank/DDBJ databases">
        <authorList>
            <person name="Szabo G."/>
        </authorList>
    </citation>
    <scope>NUCLEOTIDE SEQUENCE</scope>
    <source>
        <strain evidence="13">MYVALT</strain>
    </source>
</reference>
<dbReference type="GO" id="GO:0005737">
    <property type="term" value="C:cytoplasm"/>
    <property type="evidence" value="ECO:0007669"/>
    <property type="project" value="UniProtKB-SubCell"/>
</dbReference>
<dbReference type="KEGG" id="vtr:MYVALT_F_00860"/>
<comment type="pathway">
    <text evidence="1 9">Cofactor biosynthesis; (R)-pantothenate biosynthesis; (R)-pantoate from 3-methyl-2-oxobutanoate: step 1/2.</text>
</comment>
<evidence type="ECO:0000256" key="8">
    <source>
        <dbReference type="ARBA" id="ARBA00056497"/>
    </source>
</evidence>
<feature type="binding site" evidence="9 12">
    <location>
        <position position="77"/>
    </location>
    <ligand>
        <name>Mg(2+)</name>
        <dbReference type="ChEBI" id="CHEBI:18420"/>
    </ligand>
</feature>
<evidence type="ECO:0000256" key="10">
    <source>
        <dbReference type="PIRSR" id="PIRSR000388-1"/>
    </source>
</evidence>
<evidence type="ECO:0000256" key="2">
    <source>
        <dbReference type="ARBA" id="ARBA00008676"/>
    </source>
</evidence>
<dbReference type="HAMAP" id="MF_00156">
    <property type="entry name" value="PanB"/>
    <property type="match status" value="1"/>
</dbReference>
<dbReference type="InterPro" id="IPR003700">
    <property type="entry name" value="Pantoate_hydroxy_MeTrfase"/>
</dbReference>
<comment type="subunit">
    <text evidence="3 9">Homodecamer; pentamer of dimers.</text>
</comment>
<dbReference type="PIRSF" id="PIRSF000388">
    <property type="entry name" value="Pantoate_hydroxy_MeTrfase"/>
    <property type="match status" value="1"/>
</dbReference>
<evidence type="ECO:0000256" key="12">
    <source>
        <dbReference type="PIRSR" id="PIRSR000388-3"/>
    </source>
</evidence>
<evidence type="ECO:0000313" key="13">
    <source>
        <dbReference type="EMBL" id="CAG7600128.1"/>
    </source>
</evidence>
<feature type="binding site" evidence="9 11">
    <location>
        <position position="117"/>
    </location>
    <ligand>
        <name>3-methyl-2-oxobutanoate</name>
        <dbReference type="ChEBI" id="CHEBI:11851"/>
    </ligand>
</feature>
<evidence type="ECO:0000256" key="6">
    <source>
        <dbReference type="ARBA" id="ARBA00022723"/>
    </source>
</evidence>
<keyword evidence="5 9" id="KW-0808">Transferase</keyword>
<comment type="cofactor">
    <cofactor evidence="9 12">
        <name>Mg(2+)</name>
        <dbReference type="ChEBI" id="CHEBI:18420"/>
    </cofactor>
    <text evidence="9 12">Binds 1 Mg(2+) ion per subunit.</text>
</comment>
<dbReference type="InterPro" id="IPR040442">
    <property type="entry name" value="Pyrv_kinase-like_dom_sf"/>
</dbReference>
<dbReference type="GO" id="GO:0015940">
    <property type="term" value="P:pantothenate biosynthetic process"/>
    <property type="evidence" value="ECO:0007669"/>
    <property type="project" value="UniProtKB-UniRule"/>
</dbReference>
<dbReference type="CDD" id="cd06557">
    <property type="entry name" value="KPHMT-like"/>
    <property type="match status" value="1"/>
</dbReference>
<dbReference type="InterPro" id="IPR015813">
    <property type="entry name" value="Pyrv/PenolPyrv_kinase-like_dom"/>
</dbReference>
<dbReference type="GO" id="GO:0003864">
    <property type="term" value="F:3-methyl-2-oxobutanoate hydroxymethyltransferase activity"/>
    <property type="evidence" value="ECO:0007669"/>
    <property type="project" value="UniProtKB-UniRule"/>
</dbReference>
<dbReference type="NCBIfam" id="NF001452">
    <property type="entry name" value="PRK00311.1"/>
    <property type="match status" value="1"/>
</dbReference>
<comment type="catalytic activity">
    <reaction evidence="9">
        <text>(6R)-5,10-methylene-5,6,7,8-tetrahydrofolate + 3-methyl-2-oxobutanoate + H2O = 2-dehydropantoate + (6S)-5,6,7,8-tetrahydrofolate</text>
        <dbReference type="Rhea" id="RHEA:11824"/>
        <dbReference type="ChEBI" id="CHEBI:11561"/>
        <dbReference type="ChEBI" id="CHEBI:11851"/>
        <dbReference type="ChEBI" id="CHEBI:15377"/>
        <dbReference type="ChEBI" id="CHEBI:15636"/>
        <dbReference type="ChEBI" id="CHEBI:57453"/>
        <dbReference type="EC" id="2.1.2.11"/>
    </reaction>
</comment>
<dbReference type="NCBIfam" id="TIGR00222">
    <property type="entry name" value="panB"/>
    <property type="match status" value="1"/>
</dbReference>
<dbReference type="Pfam" id="PF02548">
    <property type="entry name" value="Pantoate_transf"/>
    <property type="match status" value="1"/>
</dbReference>
<keyword evidence="7 9" id="KW-0460">Magnesium</keyword>
<evidence type="ECO:0000256" key="11">
    <source>
        <dbReference type="PIRSR" id="PIRSR000388-2"/>
    </source>
</evidence>
<dbReference type="PANTHER" id="PTHR20881:SF0">
    <property type="entry name" value="3-METHYL-2-OXOBUTANOATE HYDROXYMETHYLTRANSFERASE"/>
    <property type="match status" value="1"/>
</dbReference>
<keyword evidence="6 9" id="KW-0479">Metal-binding</keyword>
<evidence type="ECO:0000256" key="1">
    <source>
        <dbReference type="ARBA" id="ARBA00005033"/>
    </source>
</evidence>
<keyword evidence="4 9" id="KW-0566">Pantothenate biosynthesis</keyword>
<dbReference type="Gene3D" id="3.20.20.60">
    <property type="entry name" value="Phosphoenolpyruvate-binding domains"/>
    <property type="match status" value="1"/>
</dbReference>
<comment type="similarity">
    <text evidence="2 9">Belongs to the PanB family.</text>
</comment>
<comment type="subcellular location">
    <subcellularLocation>
        <location evidence="9">Cytoplasm</location>
    </subcellularLocation>
</comment>
<dbReference type="Proteomes" id="UP000693996">
    <property type="component" value="Chromosome"/>
</dbReference>
<evidence type="ECO:0000313" key="14">
    <source>
        <dbReference type="Proteomes" id="UP000693996"/>
    </source>
</evidence>
<evidence type="ECO:0000256" key="3">
    <source>
        <dbReference type="ARBA" id="ARBA00011424"/>
    </source>
</evidence>
<feature type="binding site" evidence="9 11">
    <location>
        <begin position="77"/>
        <end position="78"/>
    </location>
    <ligand>
        <name>3-methyl-2-oxobutanoate</name>
        <dbReference type="ChEBI" id="CHEBI:11851"/>
    </ligand>
</feature>
<accession>A0A916JUW2</accession>
<evidence type="ECO:0000256" key="7">
    <source>
        <dbReference type="ARBA" id="ARBA00022842"/>
    </source>
</evidence>
<proteinExistence type="inferred from homology"/>
<feature type="binding site" evidence="9 12">
    <location>
        <position position="117"/>
    </location>
    <ligand>
        <name>Mg(2+)</name>
        <dbReference type="ChEBI" id="CHEBI:18420"/>
    </ligand>
</feature>
<protein>
    <recommendedName>
        <fullName evidence="9">3-methyl-2-oxobutanoate hydroxymethyltransferase</fullName>
        <ecNumber evidence="9">2.1.2.11</ecNumber>
    </recommendedName>
    <alternativeName>
        <fullName evidence="9">Ketopantoate hydroxymethyltransferase</fullName>
        <shortName evidence="9">KPHMT</shortName>
    </alternativeName>
</protein>
<dbReference type="EMBL" id="OU343031">
    <property type="protein sequence ID" value="CAG7600128.1"/>
    <property type="molecule type" value="Genomic_DNA"/>
</dbReference>
<feature type="binding site" evidence="9 11">
    <location>
        <position position="145"/>
    </location>
    <ligand>
        <name>3-methyl-2-oxobutanoate</name>
        <dbReference type="ChEBI" id="CHEBI:11851"/>
    </ligand>
</feature>
<evidence type="ECO:0000256" key="4">
    <source>
        <dbReference type="ARBA" id="ARBA00022655"/>
    </source>
</evidence>
<feature type="active site" description="Proton acceptor" evidence="9 10">
    <location>
        <position position="214"/>
    </location>
</feature>
<dbReference type="FunFam" id="3.20.20.60:FF:000003">
    <property type="entry name" value="3-methyl-2-oxobutanoate hydroxymethyltransferase"/>
    <property type="match status" value="1"/>
</dbReference>
<keyword evidence="14" id="KW-1185">Reference proteome</keyword>
<feature type="binding site" evidence="9 12">
    <location>
        <position position="147"/>
    </location>
    <ligand>
        <name>Mg(2+)</name>
        <dbReference type="ChEBI" id="CHEBI:18420"/>
    </ligand>
</feature>
<dbReference type="SUPFAM" id="SSF51621">
    <property type="entry name" value="Phosphoenolpyruvate/pyruvate domain"/>
    <property type="match status" value="1"/>
</dbReference>
<dbReference type="PANTHER" id="PTHR20881">
    <property type="entry name" value="3-METHYL-2-OXOBUTANOATE HYDROXYMETHYLTRANSFERASE"/>
    <property type="match status" value="1"/>
</dbReference>
<sequence length="296" mass="31778">MLFISDYPGQKLSLLIRPSKDYLDMSYPMNSGRCTVTVPLLQKMRDSGELIAMLTCYDASFAALLERAGVDILLIGDSLGNVLQGQATTLPVKLEDIAYHTAIVSRGSCGNALIISDLPFGSYGTFVEAYSSAVRLIKAGAQMVKLEGGLWVVDTIRFLVERSIPVCAHLGLTPQSVHTFGGFKVQGKNDLAAEQLKKDAESIERAGAQLLILEAIPAALGAQITALLTIPTIGIGAGSECSGQVLVLYDMLGLTAGKLPRFVKNFMISQPSIEEAVYSYVRAVKEGTFPAKEHTF</sequence>
<dbReference type="AlphaFoldDB" id="A0A916JUW2"/>
<dbReference type="EC" id="2.1.2.11" evidence="9"/>